<name>A0A4P6JYA8_KTERU</name>
<dbReference type="EMBL" id="CP035758">
    <property type="protein sequence ID" value="QBD80707.1"/>
    <property type="molecule type" value="Genomic_DNA"/>
</dbReference>
<dbReference type="CDD" id="cd07247">
    <property type="entry name" value="SgaA_N_like"/>
    <property type="match status" value="2"/>
</dbReference>
<dbReference type="InterPro" id="IPR041581">
    <property type="entry name" value="Glyoxalase_6"/>
</dbReference>
<gene>
    <name evidence="2" type="ORF">EPA93_33935</name>
</gene>
<dbReference type="OrthoDB" id="9804235at2"/>
<dbReference type="InterPro" id="IPR052164">
    <property type="entry name" value="Anthracycline_SecMetBiosynth"/>
</dbReference>
<dbReference type="Pfam" id="PF00903">
    <property type="entry name" value="Glyoxalase"/>
    <property type="match status" value="1"/>
</dbReference>
<dbReference type="RefSeq" id="WP_129891769.1">
    <property type="nucleotide sequence ID" value="NZ_CP035758.1"/>
</dbReference>
<proteinExistence type="predicted"/>
<keyword evidence="3" id="KW-1185">Reference proteome</keyword>
<reference evidence="2 3" key="1">
    <citation type="submission" date="2019-01" db="EMBL/GenBank/DDBJ databases">
        <title>Ktedonosporobacter rubrisoli SCAWS-G2.</title>
        <authorList>
            <person name="Huang Y."/>
            <person name="Yan B."/>
        </authorList>
    </citation>
    <scope>NUCLEOTIDE SEQUENCE [LARGE SCALE GENOMIC DNA]</scope>
    <source>
        <strain evidence="2 3">SCAWS-G2</strain>
    </source>
</reference>
<evidence type="ECO:0000259" key="1">
    <source>
        <dbReference type="PROSITE" id="PS51819"/>
    </source>
</evidence>
<dbReference type="PANTHER" id="PTHR33993">
    <property type="entry name" value="GLYOXALASE-RELATED"/>
    <property type="match status" value="1"/>
</dbReference>
<dbReference type="Gene3D" id="3.10.180.10">
    <property type="entry name" value="2,3-Dihydroxybiphenyl 1,2-Dioxygenase, domain 1"/>
    <property type="match status" value="2"/>
</dbReference>
<evidence type="ECO:0000313" key="3">
    <source>
        <dbReference type="Proteomes" id="UP000290365"/>
    </source>
</evidence>
<dbReference type="Proteomes" id="UP000290365">
    <property type="component" value="Chromosome"/>
</dbReference>
<dbReference type="PROSITE" id="PS51819">
    <property type="entry name" value="VOC"/>
    <property type="match status" value="2"/>
</dbReference>
<dbReference type="InterPro" id="IPR029068">
    <property type="entry name" value="Glyas_Bleomycin-R_OHBP_Dase"/>
</dbReference>
<dbReference type="PANTHER" id="PTHR33993:SF10">
    <property type="entry name" value="CONSERVED PROTEIN"/>
    <property type="match status" value="1"/>
</dbReference>
<feature type="domain" description="VOC" evidence="1">
    <location>
        <begin position="133"/>
        <end position="249"/>
    </location>
</feature>
<evidence type="ECO:0000313" key="2">
    <source>
        <dbReference type="EMBL" id="QBD80707.1"/>
    </source>
</evidence>
<feature type="domain" description="VOC" evidence="1">
    <location>
        <begin position="8"/>
        <end position="119"/>
    </location>
</feature>
<dbReference type="InterPro" id="IPR004360">
    <property type="entry name" value="Glyas_Fos-R_dOase_dom"/>
</dbReference>
<sequence length="265" mass="28955">MIHYPLGTPIWVDLLSPDIEASSAFYSNLFGWAESQTEPDGDYRLYTSEGKIVAGLRALPAELPSAQWLSYISTQDITRSLQRIQSAGGSLLLETAISAQTRAALLRDSAGAIFGLWQSSDYATAQMFNQPVSLTFNQLTTRQLEEGQRFYTQVFNWEPRAQDMGGGFTFTYFFNGGRGIAGMLAPSPGSAWEAEPYWRIYFAVADTDASVARAIELGAQVLLPARNSPFGRSATLRDPQGAVFALSQHKPEVRAAAQTPVGVLL</sequence>
<dbReference type="Pfam" id="PF18029">
    <property type="entry name" value="Glyoxalase_6"/>
    <property type="match status" value="1"/>
</dbReference>
<organism evidence="2 3">
    <name type="scientific">Ktedonosporobacter rubrisoli</name>
    <dbReference type="NCBI Taxonomy" id="2509675"/>
    <lineage>
        <taxon>Bacteria</taxon>
        <taxon>Bacillati</taxon>
        <taxon>Chloroflexota</taxon>
        <taxon>Ktedonobacteria</taxon>
        <taxon>Ktedonobacterales</taxon>
        <taxon>Ktedonosporobacteraceae</taxon>
        <taxon>Ktedonosporobacter</taxon>
    </lineage>
</organism>
<protein>
    <submittedName>
        <fullName evidence="2">VOC family protein</fullName>
    </submittedName>
</protein>
<dbReference type="SUPFAM" id="SSF54593">
    <property type="entry name" value="Glyoxalase/Bleomycin resistance protein/Dihydroxybiphenyl dioxygenase"/>
    <property type="match status" value="2"/>
</dbReference>
<dbReference type="AlphaFoldDB" id="A0A4P6JYA8"/>
<accession>A0A4P6JYA8</accession>
<dbReference type="InterPro" id="IPR037523">
    <property type="entry name" value="VOC_core"/>
</dbReference>
<dbReference type="KEGG" id="kbs:EPA93_33935"/>